<keyword evidence="2" id="KW-1133">Transmembrane helix</keyword>
<feature type="transmembrane region" description="Helical" evidence="2">
    <location>
        <begin position="51"/>
        <end position="69"/>
    </location>
</feature>
<dbReference type="Proteomes" id="UP000233769">
    <property type="component" value="Chromosome tk0001"/>
</dbReference>
<keyword evidence="2" id="KW-0472">Membrane</keyword>
<sequence>MRHAALALTVWFAGLHAALAQATNPAPPIPESGPSGSSSGAATSAATDFNWVWVSVLIALAVLALWMFARKRQSGPPR</sequence>
<evidence type="ECO:0000256" key="3">
    <source>
        <dbReference type="SAM" id="SignalP"/>
    </source>
</evidence>
<dbReference type="AlphaFoldDB" id="A0A1P8QT75"/>
<evidence type="ECO:0000313" key="4">
    <source>
        <dbReference type="EMBL" id="SOR29532.1"/>
    </source>
</evidence>
<gene>
    <name evidence="4" type="ORF">TK0001_2930</name>
</gene>
<evidence type="ECO:0000256" key="2">
    <source>
        <dbReference type="SAM" id="Phobius"/>
    </source>
</evidence>
<evidence type="ECO:0000256" key="1">
    <source>
        <dbReference type="SAM" id="MobiDB-lite"/>
    </source>
</evidence>
<keyword evidence="3" id="KW-0732">Signal</keyword>
<dbReference type="RefSeq" id="WP_056504064.1">
    <property type="nucleotide sequence ID" value="NZ_CP019322.1"/>
</dbReference>
<accession>A0A1P8QT75</accession>
<dbReference type="EMBL" id="LT962688">
    <property type="protein sequence ID" value="SOR29532.1"/>
    <property type="molecule type" value="Genomic_DNA"/>
</dbReference>
<proteinExistence type="predicted"/>
<name>A0A1P8QT75_METEX</name>
<organism evidence="4 5">
    <name type="scientific">Methylorubrum extorquens</name>
    <name type="common">Methylobacterium dichloromethanicum</name>
    <name type="synonym">Methylobacterium extorquens</name>
    <dbReference type="NCBI Taxonomy" id="408"/>
    <lineage>
        <taxon>Bacteria</taxon>
        <taxon>Pseudomonadati</taxon>
        <taxon>Pseudomonadota</taxon>
        <taxon>Alphaproteobacteria</taxon>
        <taxon>Hyphomicrobiales</taxon>
        <taxon>Methylobacteriaceae</taxon>
        <taxon>Methylorubrum</taxon>
    </lineage>
</organism>
<reference evidence="5" key="1">
    <citation type="submission" date="2017-10" db="EMBL/GenBank/DDBJ databases">
        <authorList>
            <person name="Regsiter A."/>
            <person name="William W."/>
        </authorList>
    </citation>
    <scope>NUCLEOTIDE SEQUENCE [LARGE SCALE GENOMIC DNA]</scope>
</reference>
<feature type="signal peptide" evidence="3">
    <location>
        <begin position="1"/>
        <end position="22"/>
    </location>
</feature>
<feature type="region of interest" description="Disordered" evidence="1">
    <location>
        <begin position="23"/>
        <end position="43"/>
    </location>
</feature>
<evidence type="ECO:0000313" key="5">
    <source>
        <dbReference type="Proteomes" id="UP000233769"/>
    </source>
</evidence>
<keyword evidence="2" id="KW-0812">Transmembrane</keyword>
<feature type="compositionally biased region" description="Low complexity" evidence="1">
    <location>
        <begin position="32"/>
        <end position="43"/>
    </location>
</feature>
<protein>
    <submittedName>
        <fullName evidence="4">Uncharacterized protein</fullName>
    </submittedName>
</protein>
<feature type="chain" id="PRO_5015068359" evidence="3">
    <location>
        <begin position="23"/>
        <end position="78"/>
    </location>
</feature>